<dbReference type="PANTHER" id="PTHR19282">
    <property type="entry name" value="TETRASPANIN"/>
    <property type="match status" value="1"/>
</dbReference>
<organism evidence="16">
    <name type="scientific">Aceria tosichella</name>
    <name type="common">wheat curl mite</name>
    <dbReference type="NCBI Taxonomy" id="561515"/>
    <lineage>
        <taxon>Eukaryota</taxon>
        <taxon>Metazoa</taxon>
        <taxon>Ecdysozoa</taxon>
        <taxon>Arthropoda</taxon>
        <taxon>Chelicerata</taxon>
        <taxon>Arachnida</taxon>
        <taxon>Acari</taxon>
        <taxon>Acariformes</taxon>
        <taxon>Trombidiformes</taxon>
        <taxon>Prostigmata</taxon>
        <taxon>Eupodina</taxon>
        <taxon>Eriophyoidea</taxon>
        <taxon>Eriophyidae</taxon>
        <taxon>Eriophyinae</taxon>
        <taxon>Aceriini</taxon>
        <taxon>Aceria</taxon>
    </lineage>
</organism>
<feature type="compositionally biased region" description="Basic residues" evidence="14">
    <location>
        <begin position="1"/>
        <end position="16"/>
    </location>
</feature>
<name>A0A6G1SMJ9_9ACAR</name>
<feature type="region of interest" description="Disordered" evidence="14">
    <location>
        <begin position="1"/>
        <end position="83"/>
    </location>
</feature>
<dbReference type="EMBL" id="GGYP01006944">
    <property type="protein sequence ID" value="MDE51715.1"/>
    <property type="molecule type" value="Transcribed_RNA"/>
</dbReference>
<evidence type="ECO:0000256" key="8">
    <source>
        <dbReference type="ARBA" id="ARBA00022949"/>
    </source>
</evidence>
<feature type="compositionally biased region" description="Low complexity" evidence="14">
    <location>
        <begin position="17"/>
        <end position="40"/>
    </location>
</feature>
<dbReference type="GO" id="GO:0005737">
    <property type="term" value="C:cytoplasm"/>
    <property type="evidence" value="ECO:0007669"/>
    <property type="project" value="UniProtKB-SubCell"/>
</dbReference>
<sequence length="373" mass="42460">MVSTHDHHRPRHHGHGQTRTPRSNRSSNFHHSNGSSSNHHPASAMGILPNHSHRGHRSHSSNPHRHRNHHRSQHHRSSAAPYRGSRIHEYNRYKYADDDMESIISPCVKYSLFFFNFMFWLIGTVMIGLGAWSFSEEVSEYGYSRLLKVDSALHLVLHVSLAMIIVGGITFLMSFAGCLGALRENICLLKLYSFMLLFLFIGEVVLSTVAFVFPNAFLQYFKDGLSKDLIMKYRDDPNLQNIIDGMQTGLKCCGVSDKGYKDWSQNIYFNCSASNPSPERCSVPYSCCRNPRDFDSGIINVMCGNSIQNISSVVEVNKFIYTRGCIEAFTEIFERNMNFAACLCLGCALIQLFAMFLARSLQGQIYSQRARWM</sequence>
<keyword evidence="6" id="KW-0963">Cytoplasm</keyword>
<evidence type="ECO:0000313" key="16">
    <source>
        <dbReference type="EMBL" id="MDE51715.1"/>
    </source>
</evidence>
<dbReference type="InterPro" id="IPR018499">
    <property type="entry name" value="Tetraspanin/Peripherin"/>
</dbReference>
<keyword evidence="9 15" id="KW-1133">Transmembrane helix</keyword>
<proteinExistence type="inferred from homology"/>
<dbReference type="PRINTS" id="PR00259">
    <property type="entry name" value="TMFOUR"/>
</dbReference>
<dbReference type="Gene3D" id="1.10.1450.10">
    <property type="entry name" value="Tetraspanin"/>
    <property type="match status" value="1"/>
</dbReference>
<feature type="transmembrane region" description="Helical" evidence="15">
    <location>
        <begin position="110"/>
        <end position="135"/>
    </location>
</feature>
<keyword evidence="12" id="KW-0325">Glycoprotein</keyword>
<comment type="subcellular location">
    <subcellularLocation>
        <location evidence="2">Cell junction</location>
        <location evidence="2">Adherens junction</location>
    </subcellularLocation>
    <subcellularLocation>
        <location evidence="3">Cell membrane</location>
        <topology evidence="3">Multi-pass membrane protein</topology>
    </subcellularLocation>
    <subcellularLocation>
        <location evidence="1">Cytoplasm</location>
    </subcellularLocation>
</comment>
<evidence type="ECO:0000256" key="14">
    <source>
        <dbReference type="SAM" id="MobiDB-lite"/>
    </source>
</evidence>
<dbReference type="InterPro" id="IPR008952">
    <property type="entry name" value="Tetraspanin_EC2_sf"/>
</dbReference>
<feature type="transmembrane region" description="Helical" evidence="15">
    <location>
        <begin position="337"/>
        <end position="358"/>
    </location>
</feature>
<dbReference type="Pfam" id="PF00335">
    <property type="entry name" value="Tetraspanin"/>
    <property type="match status" value="1"/>
</dbReference>
<dbReference type="GO" id="GO:0005912">
    <property type="term" value="C:adherens junction"/>
    <property type="evidence" value="ECO:0007669"/>
    <property type="project" value="UniProtKB-SubCell"/>
</dbReference>
<feature type="compositionally biased region" description="Basic residues" evidence="14">
    <location>
        <begin position="51"/>
        <end position="77"/>
    </location>
</feature>
<dbReference type="GO" id="GO:0072659">
    <property type="term" value="P:protein localization to plasma membrane"/>
    <property type="evidence" value="ECO:0007669"/>
    <property type="project" value="UniProtKB-ARBA"/>
</dbReference>
<evidence type="ECO:0000256" key="6">
    <source>
        <dbReference type="ARBA" id="ARBA00022490"/>
    </source>
</evidence>
<evidence type="ECO:0000256" key="7">
    <source>
        <dbReference type="ARBA" id="ARBA00022692"/>
    </source>
</evidence>
<reference evidence="16" key="1">
    <citation type="submission" date="2018-10" db="EMBL/GenBank/DDBJ databases">
        <title>Transcriptome assembly of Aceria tosichella (Wheat curl mite) Type 2.</title>
        <authorList>
            <person name="Scully E.D."/>
            <person name="Geib S.M."/>
            <person name="Palmer N.A."/>
            <person name="Gupta A.K."/>
            <person name="Sarath G."/>
            <person name="Tatineni S."/>
        </authorList>
    </citation>
    <scope>NUCLEOTIDE SEQUENCE</scope>
    <source>
        <strain evidence="16">LincolnNE</strain>
    </source>
</reference>
<keyword evidence="7 15" id="KW-0812">Transmembrane</keyword>
<dbReference type="GO" id="GO:0005886">
    <property type="term" value="C:plasma membrane"/>
    <property type="evidence" value="ECO:0007669"/>
    <property type="project" value="UniProtKB-SubCell"/>
</dbReference>
<evidence type="ECO:0000256" key="13">
    <source>
        <dbReference type="ARBA" id="ARBA00040369"/>
    </source>
</evidence>
<feature type="transmembrane region" description="Helical" evidence="15">
    <location>
        <begin position="155"/>
        <end position="182"/>
    </location>
</feature>
<evidence type="ECO:0000256" key="15">
    <source>
        <dbReference type="SAM" id="Phobius"/>
    </source>
</evidence>
<keyword evidence="5" id="KW-1003">Cell membrane</keyword>
<protein>
    <recommendedName>
        <fullName evidence="13">Tetraspanin-33</fullName>
    </recommendedName>
</protein>
<evidence type="ECO:0000256" key="3">
    <source>
        <dbReference type="ARBA" id="ARBA00004651"/>
    </source>
</evidence>
<comment type="similarity">
    <text evidence="4">Belongs to the tetraspanin (TM4SF) family.</text>
</comment>
<dbReference type="SUPFAM" id="SSF48652">
    <property type="entry name" value="Tetraspanin"/>
    <property type="match status" value="1"/>
</dbReference>
<evidence type="ECO:0000256" key="9">
    <source>
        <dbReference type="ARBA" id="ARBA00022989"/>
    </source>
</evidence>
<dbReference type="GO" id="GO:0065003">
    <property type="term" value="P:protein-containing complex assembly"/>
    <property type="evidence" value="ECO:0007669"/>
    <property type="project" value="UniProtKB-ARBA"/>
</dbReference>
<dbReference type="InterPro" id="IPR018503">
    <property type="entry name" value="Tetraspanin_CS"/>
</dbReference>
<dbReference type="GO" id="GO:0046930">
    <property type="term" value="C:pore complex"/>
    <property type="evidence" value="ECO:0007669"/>
    <property type="project" value="UniProtKB-ARBA"/>
</dbReference>
<gene>
    <name evidence="16" type="primary">TSPAN33</name>
    <name evidence="16" type="ORF">g.1286</name>
</gene>
<evidence type="ECO:0000256" key="10">
    <source>
        <dbReference type="ARBA" id="ARBA00023136"/>
    </source>
</evidence>
<keyword evidence="11" id="KW-1015">Disulfide bond</keyword>
<evidence type="ECO:0000256" key="4">
    <source>
        <dbReference type="ARBA" id="ARBA00006840"/>
    </source>
</evidence>
<dbReference type="PANTHER" id="PTHR19282:SF544">
    <property type="entry name" value="TETRASPANIN"/>
    <property type="match status" value="1"/>
</dbReference>
<keyword evidence="10 15" id="KW-0472">Membrane</keyword>
<evidence type="ECO:0000256" key="5">
    <source>
        <dbReference type="ARBA" id="ARBA00022475"/>
    </source>
</evidence>
<feature type="transmembrane region" description="Helical" evidence="15">
    <location>
        <begin position="194"/>
        <end position="213"/>
    </location>
</feature>
<keyword evidence="8" id="KW-0965">Cell junction</keyword>
<evidence type="ECO:0000256" key="12">
    <source>
        <dbReference type="ARBA" id="ARBA00023180"/>
    </source>
</evidence>
<accession>A0A6G1SMJ9</accession>
<dbReference type="FunFam" id="1.10.1450.10:FF:000007">
    <property type="entry name" value="Tetraspanin"/>
    <property type="match status" value="1"/>
</dbReference>
<evidence type="ECO:0000256" key="1">
    <source>
        <dbReference type="ARBA" id="ARBA00004496"/>
    </source>
</evidence>
<dbReference type="PROSITE" id="PS00421">
    <property type="entry name" value="TM4_1"/>
    <property type="match status" value="1"/>
</dbReference>
<dbReference type="GO" id="GO:0019899">
    <property type="term" value="F:enzyme binding"/>
    <property type="evidence" value="ECO:0007669"/>
    <property type="project" value="UniProtKB-ARBA"/>
</dbReference>
<dbReference type="GO" id="GO:0051604">
    <property type="term" value="P:protein maturation"/>
    <property type="evidence" value="ECO:0007669"/>
    <property type="project" value="UniProtKB-ARBA"/>
</dbReference>
<evidence type="ECO:0000256" key="2">
    <source>
        <dbReference type="ARBA" id="ARBA00004536"/>
    </source>
</evidence>
<evidence type="ECO:0000256" key="11">
    <source>
        <dbReference type="ARBA" id="ARBA00023157"/>
    </source>
</evidence>
<dbReference type="AlphaFoldDB" id="A0A6G1SMJ9"/>